<evidence type="ECO:0000313" key="3">
    <source>
        <dbReference type="Proteomes" id="UP000241771"/>
    </source>
</evidence>
<dbReference type="OrthoDB" id="5902101at2"/>
<keyword evidence="1" id="KW-1133">Transmembrane helix</keyword>
<dbReference type="EMBL" id="PYMA01000001">
    <property type="protein sequence ID" value="PSW21885.1"/>
    <property type="molecule type" value="Genomic_DNA"/>
</dbReference>
<accession>A0A2T3P038</accession>
<organism evidence="2 3">
    <name type="scientific">Photobacterium sanctipauli</name>
    <dbReference type="NCBI Taxonomy" id="1342794"/>
    <lineage>
        <taxon>Bacteria</taxon>
        <taxon>Pseudomonadati</taxon>
        <taxon>Pseudomonadota</taxon>
        <taxon>Gammaproteobacteria</taxon>
        <taxon>Vibrionales</taxon>
        <taxon>Vibrionaceae</taxon>
        <taxon>Photobacterium</taxon>
    </lineage>
</organism>
<dbReference type="RefSeq" id="WP_036816055.1">
    <property type="nucleotide sequence ID" value="NZ_JGVO01000009.1"/>
</dbReference>
<comment type="caution">
    <text evidence="2">The sequence shown here is derived from an EMBL/GenBank/DDBJ whole genome shotgun (WGS) entry which is preliminary data.</text>
</comment>
<evidence type="ECO:0000313" key="2">
    <source>
        <dbReference type="EMBL" id="PSW21885.1"/>
    </source>
</evidence>
<reference evidence="2 3" key="1">
    <citation type="submission" date="2018-01" db="EMBL/GenBank/DDBJ databases">
        <title>Whole genome sequencing of Histamine producing bacteria.</title>
        <authorList>
            <person name="Butler K."/>
        </authorList>
    </citation>
    <scope>NUCLEOTIDE SEQUENCE [LARGE SCALE GENOMIC DNA]</scope>
    <source>
        <strain evidence="2 3">DSM 100436</strain>
    </source>
</reference>
<protein>
    <recommendedName>
        <fullName evidence="4">Copper resistance protein</fullName>
    </recommendedName>
</protein>
<keyword evidence="3" id="KW-1185">Reference proteome</keyword>
<gene>
    <name evidence="2" type="ORF">C9I98_01050</name>
</gene>
<keyword evidence="1" id="KW-0812">Transmembrane</keyword>
<keyword evidence="1" id="KW-0472">Membrane</keyword>
<name>A0A2T3P038_9GAMM</name>
<dbReference type="AlphaFoldDB" id="A0A2T3P038"/>
<feature type="transmembrane region" description="Helical" evidence="1">
    <location>
        <begin position="12"/>
        <end position="32"/>
    </location>
</feature>
<evidence type="ECO:0000256" key="1">
    <source>
        <dbReference type="SAM" id="Phobius"/>
    </source>
</evidence>
<sequence length="134" mass="15017">MSNWVNRYQNAKYSLMLVMLVIFVCSGQNMGWVTSCSVPSNGTQATDSYFNAPTLSSLFQQTESSETGATSEQCSLTDHLLQQHQHSIEHAIVTLLFIVLTFAMFAGVSRIVPVLTEPIPPTQRRHLTFCVFRE</sequence>
<proteinExistence type="predicted"/>
<feature type="transmembrane region" description="Helical" evidence="1">
    <location>
        <begin position="91"/>
        <end position="115"/>
    </location>
</feature>
<evidence type="ECO:0008006" key="4">
    <source>
        <dbReference type="Google" id="ProtNLM"/>
    </source>
</evidence>
<dbReference type="Proteomes" id="UP000241771">
    <property type="component" value="Unassembled WGS sequence"/>
</dbReference>